<dbReference type="AlphaFoldDB" id="A0A2A5QUI7"/>
<accession>A0A2A5QUI7</accession>
<protein>
    <submittedName>
        <fullName evidence="1">Transcriptional regulator</fullName>
    </submittedName>
</protein>
<dbReference type="Proteomes" id="UP000219689">
    <property type="component" value="Unassembled WGS sequence"/>
</dbReference>
<organism evidence="1 2">
    <name type="scientific">Natrinema ejinorense</name>
    <dbReference type="NCBI Taxonomy" id="373386"/>
    <lineage>
        <taxon>Archaea</taxon>
        <taxon>Methanobacteriati</taxon>
        <taxon>Methanobacteriota</taxon>
        <taxon>Stenosarchaea group</taxon>
        <taxon>Halobacteria</taxon>
        <taxon>Halobacteriales</taxon>
        <taxon>Natrialbaceae</taxon>
        <taxon>Natrinema</taxon>
    </lineage>
</organism>
<name>A0A2A5QUI7_9EURY</name>
<sequence length="82" mass="9700">MLEHNPEDDTKVYIGDMNVEDVDLEELLIHMTHVHLPKLEADGFINWDKEDHVVTKGPNFEEIRPLIELMNNHQDELPNEWL</sequence>
<dbReference type="EMBL" id="NXNI01000001">
    <property type="protein sequence ID" value="PCR90492.1"/>
    <property type="molecule type" value="Genomic_DNA"/>
</dbReference>
<comment type="caution">
    <text evidence="1">The sequence shown here is derived from an EMBL/GenBank/DDBJ whole genome shotgun (WGS) entry which is preliminary data.</text>
</comment>
<evidence type="ECO:0000313" key="2">
    <source>
        <dbReference type="Proteomes" id="UP000219689"/>
    </source>
</evidence>
<reference evidence="1 2" key="1">
    <citation type="submission" date="2017-09" db="EMBL/GenBank/DDBJ databases">
        <title>Genome sequences of Natrinema ejinorence JCM 13890T.</title>
        <authorList>
            <person name="Roh S.W."/>
            <person name="Kim Y.B."/>
            <person name="Kim J.Y."/>
        </authorList>
    </citation>
    <scope>NUCLEOTIDE SEQUENCE [LARGE SCALE GENOMIC DNA]</scope>
    <source>
        <strain evidence="1 2">JCM 13890</strain>
    </source>
</reference>
<dbReference type="OrthoDB" id="174098at2157"/>
<evidence type="ECO:0000313" key="1">
    <source>
        <dbReference type="EMBL" id="PCR90492.1"/>
    </source>
</evidence>
<proteinExistence type="predicted"/>
<gene>
    <name evidence="1" type="ORF">CP557_08135</name>
</gene>
<keyword evidence="2" id="KW-1185">Reference proteome</keyword>